<keyword evidence="2" id="KW-0472">Membrane</keyword>
<evidence type="ECO:0000256" key="2">
    <source>
        <dbReference type="SAM" id="Phobius"/>
    </source>
</evidence>
<dbReference type="Proteomes" id="UP000004946">
    <property type="component" value="Chromosome"/>
</dbReference>
<feature type="transmembrane region" description="Helical" evidence="2">
    <location>
        <begin position="129"/>
        <end position="149"/>
    </location>
</feature>
<evidence type="ECO:0008006" key="5">
    <source>
        <dbReference type="Google" id="ProtNLM"/>
    </source>
</evidence>
<keyword evidence="2" id="KW-1133">Transmembrane helix</keyword>
<dbReference type="Gene3D" id="3.30.565.10">
    <property type="entry name" value="Histidine kinase-like ATPase, C-terminal domain"/>
    <property type="match status" value="1"/>
</dbReference>
<name>E6JZW7_PARDN</name>
<dbReference type="AlphaFoldDB" id="E6JZW7"/>
<keyword evidence="4" id="KW-1185">Reference proteome</keyword>
<dbReference type="KEGG" id="pdo:PSDT_0530"/>
<dbReference type="HOGENOM" id="CLU_715090_0_0_11"/>
<feature type="transmembrane region" description="Helical" evidence="2">
    <location>
        <begin position="12"/>
        <end position="33"/>
    </location>
</feature>
<sequence>MMSPEIRRYPKAVQIALLSITAVSLLLIVSGFFYGGDVTLLSCVNLTLQCAFIVLLNRFPKSVLWLYAFFLTVSALAPFVSTIEYWGVWLTLLYAGLVLRVRYALLLAFSFSGLQFLSYAIYRDTSYTFLGVVSVTSLFFFFTFIGIGLRSFNLIQNQRVRILELERERAEQDSREWKDDLVAELHDALAGTLTDIALCSYQNQKETDPTVSAQGNALIHKLAMQSVQEIHQIIDIIDDDKPLKESVADTGQAANAARRYGKETIRKFLEAEDLKAQTIGMKGHSLIQGENDILLPKSLHHEMRLTLREIYTNIKKYAAPEGVYLVSVTISREGIAIYSSNRIEKGREKVLQHESGLKNIRQRVSKLNGTVKSWSDDDDLRMTIYFPVKGTRQNGHNHDGQ</sequence>
<evidence type="ECO:0000313" key="3">
    <source>
        <dbReference type="EMBL" id="EFT84121.1"/>
    </source>
</evidence>
<evidence type="ECO:0000313" key="4">
    <source>
        <dbReference type="Proteomes" id="UP000004946"/>
    </source>
</evidence>
<organism evidence="3 4">
    <name type="scientific">Parascardovia denticolens DSM 10105 = JCM 12538</name>
    <dbReference type="NCBI Taxonomy" id="864564"/>
    <lineage>
        <taxon>Bacteria</taxon>
        <taxon>Bacillati</taxon>
        <taxon>Actinomycetota</taxon>
        <taxon>Actinomycetes</taxon>
        <taxon>Bifidobacteriales</taxon>
        <taxon>Bifidobacteriaceae</taxon>
        <taxon>Parascardovia</taxon>
    </lineage>
</organism>
<feature type="transmembrane region" description="Helical" evidence="2">
    <location>
        <begin position="103"/>
        <end position="122"/>
    </location>
</feature>
<feature type="coiled-coil region" evidence="1">
    <location>
        <begin position="153"/>
        <end position="180"/>
    </location>
</feature>
<keyword evidence="2" id="KW-0812">Transmembrane</keyword>
<accession>E6JZW7</accession>
<comment type="caution">
    <text evidence="3">The sequence shown here is derived from an EMBL/GenBank/DDBJ whole genome shotgun (WGS) entry which is preliminary data.</text>
</comment>
<dbReference type="eggNOG" id="COG4585">
    <property type="taxonomic scope" value="Bacteria"/>
</dbReference>
<protein>
    <recommendedName>
        <fullName evidence="5">Histidine kinase</fullName>
    </recommendedName>
</protein>
<reference evidence="3 4" key="1">
    <citation type="submission" date="2010-12" db="EMBL/GenBank/DDBJ databases">
        <authorList>
            <person name="Muzny D."/>
            <person name="Qin X."/>
            <person name="Buhay C."/>
            <person name="Dugan-Rocha S."/>
            <person name="Ding Y."/>
            <person name="Chen G."/>
            <person name="Hawes A."/>
            <person name="Holder M."/>
            <person name="Jhangiani S."/>
            <person name="Johnson A."/>
            <person name="Khan Z."/>
            <person name="Li Z."/>
            <person name="Liu W."/>
            <person name="Liu X."/>
            <person name="Perez L."/>
            <person name="Shen H."/>
            <person name="Wang Q."/>
            <person name="Watt J."/>
            <person name="Xi L."/>
            <person name="Xin Y."/>
            <person name="Zhou J."/>
            <person name="Deng J."/>
            <person name="Jiang H."/>
            <person name="Liu Y."/>
            <person name="Qu J."/>
            <person name="Song X.-Z."/>
            <person name="Zhang L."/>
            <person name="Villasana D."/>
            <person name="Johnson A."/>
            <person name="Liu J."/>
            <person name="Liyanage D."/>
            <person name="Lorensuhewa L."/>
            <person name="Robinson T."/>
            <person name="Song A."/>
            <person name="Song B.-B."/>
            <person name="Dinh H."/>
            <person name="Thornton R."/>
            <person name="Coyle M."/>
            <person name="Francisco L."/>
            <person name="Jackson L."/>
            <person name="Javaid M."/>
            <person name="Korchina V."/>
            <person name="Kovar C."/>
            <person name="Mata R."/>
            <person name="Mathew T."/>
            <person name="Ngo R."/>
            <person name="Nguyen L."/>
            <person name="Nguyen N."/>
            <person name="Okwuonu G."/>
            <person name="Ongeri F."/>
            <person name="Pham C."/>
            <person name="Simmons D."/>
            <person name="Wilczek-Boney K."/>
            <person name="Hale W."/>
            <person name="Jakkamsetti A."/>
            <person name="Pham P."/>
            <person name="Ruth R."/>
            <person name="San Lucas F."/>
            <person name="Warren J."/>
            <person name="Zhang J."/>
            <person name="Zhao Z."/>
            <person name="Zhou C."/>
            <person name="Zhu D."/>
            <person name="Lee S."/>
            <person name="Bess C."/>
            <person name="Blankenburg K."/>
            <person name="Forbes L."/>
            <person name="Fu Q."/>
            <person name="Gubbala S."/>
            <person name="Hirani K."/>
            <person name="Jayaseelan J.C."/>
            <person name="Lara F."/>
            <person name="Munidasa M."/>
            <person name="Palculict T."/>
            <person name="Patil S."/>
            <person name="Pu L.-L."/>
            <person name="Saada N."/>
            <person name="Tang L."/>
            <person name="Weissenberger G."/>
            <person name="Zhu Y."/>
            <person name="Hemphill L."/>
            <person name="Shang Y."/>
            <person name="Youmans B."/>
            <person name="Ayvaz T."/>
            <person name="Ross M."/>
            <person name="Santibanez J."/>
            <person name="Aqrawi P."/>
            <person name="Gross S."/>
            <person name="Joshi V."/>
            <person name="Fowler G."/>
            <person name="Nazareth L."/>
            <person name="Reid J."/>
            <person name="Worley K."/>
            <person name="Petrosino J."/>
            <person name="Highlander S."/>
            <person name="Gibbs R."/>
        </authorList>
    </citation>
    <scope>NUCLEOTIDE SEQUENCE [LARGE SCALE GENOMIC DNA]</scope>
    <source>
        <strain evidence="3 4">DSM 10105</strain>
    </source>
</reference>
<feature type="transmembrane region" description="Helical" evidence="2">
    <location>
        <begin position="63"/>
        <end position="83"/>
    </location>
</feature>
<feature type="transmembrane region" description="Helical" evidence="2">
    <location>
        <begin position="39"/>
        <end position="56"/>
    </location>
</feature>
<gene>
    <name evidence="3" type="ORF">HMPREF0620_1126</name>
</gene>
<proteinExistence type="predicted"/>
<dbReference type="EMBL" id="AEON01000001">
    <property type="protein sequence ID" value="EFT84121.1"/>
    <property type="molecule type" value="Genomic_DNA"/>
</dbReference>
<dbReference type="PATRIC" id="fig|864564.6.peg.583"/>
<evidence type="ECO:0000256" key="1">
    <source>
        <dbReference type="SAM" id="Coils"/>
    </source>
</evidence>
<keyword evidence="1" id="KW-0175">Coiled coil</keyword>
<dbReference type="InterPro" id="IPR036890">
    <property type="entry name" value="HATPase_C_sf"/>
</dbReference>